<feature type="compositionally biased region" description="Basic and acidic residues" evidence="1">
    <location>
        <begin position="7"/>
        <end position="22"/>
    </location>
</feature>
<feature type="region of interest" description="Disordered" evidence="1">
    <location>
        <begin position="84"/>
        <end position="124"/>
    </location>
</feature>
<evidence type="ECO:0000256" key="1">
    <source>
        <dbReference type="SAM" id="MobiDB-lite"/>
    </source>
</evidence>
<evidence type="ECO:0000313" key="2">
    <source>
        <dbReference type="EMBL" id="CAD7268091.1"/>
    </source>
</evidence>
<sequence length="124" mass="14627">MVAKSSTPRELRTDRQHTDRFTLDMNQRGRRLSRRKQGTQRWGDFLTPNSKENLPTAMRPIQQMKVYQDKPHFLSHKENYSGQYLPSVITEKNNKKKPTTTNGQREPEQLYQAPIKRPMEKIGT</sequence>
<reference evidence="3" key="1">
    <citation type="submission" date="2020-11" db="EMBL/GenBank/DDBJ databases">
        <authorList>
            <person name="Tran Van P."/>
        </authorList>
    </citation>
    <scope>NUCLEOTIDE SEQUENCE</scope>
</reference>
<feature type="region of interest" description="Disordered" evidence="1">
    <location>
        <begin position="1"/>
        <end position="56"/>
    </location>
</feature>
<dbReference type="AlphaFoldDB" id="A0A7R9B8A7"/>
<feature type="compositionally biased region" description="Basic residues" evidence="1">
    <location>
        <begin position="28"/>
        <end position="38"/>
    </location>
</feature>
<name>A0A7R9B8A7_TIMSH</name>
<protein>
    <submittedName>
        <fullName evidence="3">Uncharacterized protein</fullName>
    </submittedName>
</protein>
<evidence type="ECO:0000313" key="3">
    <source>
        <dbReference type="EMBL" id="CAD7268110.1"/>
    </source>
</evidence>
<organism evidence="3">
    <name type="scientific">Timema shepardi</name>
    <name type="common">Walking stick</name>
    <dbReference type="NCBI Taxonomy" id="629360"/>
    <lineage>
        <taxon>Eukaryota</taxon>
        <taxon>Metazoa</taxon>
        <taxon>Ecdysozoa</taxon>
        <taxon>Arthropoda</taxon>
        <taxon>Hexapoda</taxon>
        <taxon>Insecta</taxon>
        <taxon>Pterygota</taxon>
        <taxon>Neoptera</taxon>
        <taxon>Polyneoptera</taxon>
        <taxon>Phasmatodea</taxon>
        <taxon>Timematodea</taxon>
        <taxon>Timematoidea</taxon>
        <taxon>Timematidae</taxon>
        <taxon>Timema</taxon>
    </lineage>
</organism>
<proteinExistence type="predicted"/>
<accession>A0A7R9B8A7</accession>
<dbReference type="EMBL" id="OC011568">
    <property type="protein sequence ID" value="CAD7268091.1"/>
    <property type="molecule type" value="Genomic_DNA"/>
</dbReference>
<dbReference type="EMBL" id="OC011637">
    <property type="protein sequence ID" value="CAD7268110.1"/>
    <property type="molecule type" value="Genomic_DNA"/>
</dbReference>
<gene>
    <name evidence="2" type="ORF">TSIB3V08_LOCUS12093</name>
    <name evidence="3" type="ORF">TSIB3V08_LOCUS12112</name>
</gene>